<keyword evidence="3" id="KW-1185">Reference proteome</keyword>
<comment type="caution">
    <text evidence="2">The sequence shown here is derived from an EMBL/GenBank/DDBJ whole genome shotgun (WGS) entry which is preliminary data.</text>
</comment>
<name>A0ABV8GW23_9BACI</name>
<dbReference type="RefSeq" id="WP_379496282.1">
    <property type="nucleotide sequence ID" value="NZ_JBHSAO010000006.1"/>
</dbReference>
<evidence type="ECO:0000313" key="2">
    <source>
        <dbReference type="EMBL" id="MFC4023783.1"/>
    </source>
</evidence>
<dbReference type="SUPFAM" id="SSF55729">
    <property type="entry name" value="Acyl-CoA N-acyltransferases (Nat)"/>
    <property type="match status" value="1"/>
</dbReference>
<accession>A0ABV8GW23</accession>
<dbReference type="EC" id="2.3.-.-" evidence="2"/>
<evidence type="ECO:0000259" key="1">
    <source>
        <dbReference type="PROSITE" id="PS51186"/>
    </source>
</evidence>
<sequence length="239" mass="27548">MKQMNGADTMTNYLEPTPWDQRNFRVPTYQLTEYSVEALQETQDTEGHFTVKVDPFTDKENLKKFGFYYVDTLMEPVCKKEQLLVPKESEIRFAREYDKKEILDIAEEAFAGGRFHRDFNIPDYMADKRYRNWVNDLIQKNLILALYFDGSLAGFFAYENDHILLLAMHKKFRGKGLAKDFAGSCVQEQFKITGYDTLRTSISPSNPASLNVFISLGFRLKGSIDVYHKLNGSLQAGGE</sequence>
<dbReference type="GO" id="GO:0016746">
    <property type="term" value="F:acyltransferase activity"/>
    <property type="evidence" value="ECO:0007669"/>
    <property type="project" value="UniProtKB-KW"/>
</dbReference>
<organism evidence="2 3">
    <name type="scientific">Oceanobacillus longus</name>
    <dbReference type="NCBI Taxonomy" id="930120"/>
    <lineage>
        <taxon>Bacteria</taxon>
        <taxon>Bacillati</taxon>
        <taxon>Bacillota</taxon>
        <taxon>Bacilli</taxon>
        <taxon>Bacillales</taxon>
        <taxon>Bacillaceae</taxon>
        <taxon>Oceanobacillus</taxon>
    </lineage>
</organism>
<dbReference type="Pfam" id="PF13302">
    <property type="entry name" value="Acetyltransf_3"/>
    <property type="match status" value="1"/>
</dbReference>
<dbReference type="InterPro" id="IPR000182">
    <property type="entry name" value="GNAT_dom"/>
</dbReference>
<reference evidence="3" key="1">
    <citation type="journal article" date="2019" name="Int. J. Syst. Evol. Microbiol.">
        <title>The Global Catalogue of Microorganisms (GCM) 10K type strain sequencing project: providing services to taxonomists for standard genome sequencing and annotation.</title>
        <authorList>
            <consortium name="The Broad Institute Genomics Platform"/>
            <consortium name="The Broad Institute Genome Sequencing Center for Infectious Disease"/>
            <person name="Wu L."/>
            <person name="Ma J."/>
        </authorList>
    </citation>
    <scope>NUCLEOTIDE SEQUENCE [LARGE SCALE GENOMIC DNA]</scope>
    <source>
        <strain evidence="3">IBRC-M 10703</strain>
    </source>
</reference>
<protein>
    <submittedName>
        <fullName evidence="2">GNAT family N-acetyltransferase</fullName>
        <ecNumber evidence="2">2.3.-.-</ecNumber>
    </submittedName>
</protein>
<keyword evidence="2" id="KW-0808">Transferase</keyword>
<dbReference type="InterPro" id="IPR016181">
    <property type="entry name" value="Acyl_CoA_acyltransferase"/>
</dbReference>
<keyword evidence="2" id="KW-0012">Acyltransferase</keyword>
<dbReference type="Proteomes" id="UP001595772">
    <property type="component" value="Unassembled WGS sequence"/>
</dbReference>
<proteinExistence type="predicted"/>
<dbReference type="PROSITE" id="PS51186">
    <property type="entry name" value="GNAT"/>
    <property type="match status" value="1"/>
</dbReference>
<gene>
    <name evidence="2" type="ORF">ACFOUV_08255</name>
</gene>
<dbReference type="Gene3D" id="3.40.630.30">
    <property type="match status" value="1"/>
</dbReference>
<evidence type="ECO:0000313" key="3">
    <source>
        <dbReference type="Proteomes" id="UP001595772"/>
    </source>
</evidence>
<feature type="domain" description="N-acetyltransferase" evidence="1">
    <location>
        <begin position="89"/>
        <end position="237"/>
    </location>
</feature>
<dbReference type="EMBL" id="JBHSAO010000006">
    <property type="protein sequence ID" value="MFC4023783.1"/>
    <property type="molecule type" value="Genomic_DNA"/>
</dbReference>